<keyword evidence="1" id="KW-0472">Membrane</keyword>
<reference evidence="3 5" key="2">
    <citation type="submission" date="2019-07" db="EMBL/GenBank/DDBJ databases">
        <title>Genome assembly of a nasal isolate of Dolosigranulum pigrum from a chronic sinusitis patient.</title>
        <authorList>
            <person name="Baig S."/>
            <person name="Overballe-Petersen S."/>
            <person name="Kaspar U."/>
            <person name="Rendboe A."/>
            <person name="de Man T."/>
            <person name="Liu C."/>
            <person name="Price L.B."/>
            <person name="Stegger M."/>
            <person name="Becker K."/>
            <person name="Skytt Andersen P."/>
        </authorList>
    </citation>
    <scope>NUCLEOTIDE SEQUENCE [LARGE SCALE GENOMIC DNA]</scope>
    <source>
        <strain evidence="3 5">83VPs-KB5</strain>
    </source>
</reference>
<proteinExistence type="predicted"/>
<dbReference type="KEGG" id="dpm:FNV33_00300"/>
<accession>A0A1S8KPH5</accession>
<protein>
    <submittedName>
        <fullName evidence="2">Uncharacterized protein</fullName>
    </submittedName>
</protein>
<name>A0A1S8KPH5_9LACT</name>
<dbReference type="EMBL" id="MUYF01000003">
    <property type="protein sequence ID" value="OOL81606.1"/>
    <property type="molecule type" value="Genomic_DNA"/>
</dbReference>
<keyword evidence="1" id="KW-0812">Transmembrane</keyword>
<feature type="transmembrane region" description="Helical" evidence="1">
    <location>
        <begin position="78"/>
        <end position="96"/>
    </location>
</feature>
<evidence type="ECO:0000313" key="5">
    <source>
        <dbReference type="Proteomes" id="UP000315953"/>
    </source>
</evidence>
<sequence length="101" mass="11606">MLKIIDFFTGTVFQGVLGGLALISAAIILYLNNKMGLRDERIVFLSLKGTNVVLWTFFVMVFILYILSPNEVQIYRKFILNSFYVAISVGAIYSIYQYIKY</sequence>
<evidence type="ECO:0000256" key="1">
    <source>
        <dbReference type="SAM" id="Phobius"/>
    </source>
</evidence>
<organism evidence="2 4">
    <name type="scientific">Dolosigranulum pigrum</name>
    <dbReference type="NCBI Taxonomy" id="29394"/>
    <lineage>
        <taxon>Bacteria</taxon>
        <taxon>Bacillati</taxon>
        <taxon>Bacillota</taxon>
        <taxon>Bacilli</taxon>
        <taxon>Lactobacillales</taxon>
        <taxon>Carnobacteriaceae</taxon>
        <taxon>Dolosigranulum</taxon>
    </lineage>
</organism>
<dbReference type="AlphaFoldDB" id="A0A1S8KPH5"/>
<evidence type="ECO:0000313" key="4">
    <source>
        <dbReference type="Proteomes" id="UP000190409"/>
    </source>
</evidence>
<dbReference type="Proteomes" id="UP000190409">
    <property type="component" value="Unassembled WGS sequence"/>
</dbReference>
<dbReference type="EMBL" id="CP041626">
    <property type="protein sequence ID" value="QDO90568.1"/>
    <property type="molecule type" value="Genomic_DNA"/>
</dbReference>
<evidence type="ECO:0000313" key="3">
    <source>
        <dbReference type="EMBL" id="QDO90568.1"/>
    </source>
</evidence>
<dbReference type="RefSeq" id="WP_077863032.1">
    <property type="nucleotide sequence ID" value="NZ_CALUAQ010000003.1"/>
</dbReference>
<gene>
    <name evidence="2" type="ORF">BWX42_07810</name>
    <name evidence="3" type="ORF">FNV33_00300</name>
</gene>
<keyword evidence="1" id="KW-1133">Transmembrane helix</keyword>
<reference evidence="2 4" key="1">
    <citation type="submission" date="2017-01" db="EMBL/GenBank/DDBJ databases">
        <title>Complete Genome Sequence of Dolosigranulum pigrum isolated from a Patient with interstitial lung disease.</title>
        <authorList>
            <person name="Mukhopadhyay R."/>
            <person name="Joaquin J."/>
            <person name="Hogue R."/>
            <person name="Fitzgerald S."/>
            <person name="Jospin G."/>
            <person name="Eisen J.A."/>
            <person name="Chaturvedi V."/>
        </authorList>
    </citation>
    <scope>NUCLEOTIDE SEQUENCE [LARGE SCALE GENOMIC DNA]</scope>
    <source>
        <strain evidence="2 4">15S00348</strain>
    </source>
</reference>
<dbReference type="Proteomes" id="UP000315953">
    <property type="component" value="Chromosome"/>
</dbReference>
<feature type="transmembrane region" description="Helical" evidence="1">
    <location>
        <begin position="12"/>
        <end position="31"/>
    </location>
</feature>
<evidence type="ECO:0000313" key="2">
    <source>
        <dbReference type="EMBL" id="OOL81606.1"/>
    </source>
</evidence>
<feature type="transmembrane region" description="Helical" evidence="1">
    <location>
        <begin position="43"/>
        <end position="66"/>
    </location>
</feature>